<accession>A0A382EL73</accession>
<dbReference type="SUPFAM" id="SSF51556">
    <property type="entry name" value="Metallo-dependent hydrolases"/>
    <property type="match status" value="1"/>
</dbReference>
<dbReference type="PROSITE" id="PS01091">
    <property type="entry name" value="TATD_3"/>
    <property type="match status" value="1"/>
</dbReference>
<organism evidence="3">
    <name type="scientific">marine metagenome</name>
    <dbReference type="NCBI Taxonomy" id="408172"/>
    <lineage>
        <taxon>unclassified sequences</taxon>
        <taxon>metagenomes</taxon>
        <taxon>ecological metagenomes</taxon>
    </lineage>
</organism>
<dbReference type="CDD" id="cd01310">
    <property type="entry name" value="TatD_DNAse"/>
    <property type="match status" value="1"/>
</dbReference>
<dbReference type="GO" id="GO:0046872">
    <property type="term" value="F:metal ion binding"/>
    <property type="evidence" value="ECO:0007669"/>
    <property type="project" value="UniProtKB-KW"/>
</dbReference>
<dbReference type="GO" id="GO:0004536">
    <property type="term" value="F:DNA nuclease activity"/>
    <property type="evidence" value="ECO:0007669"/>
    <property type="project" value="InterPro"/>
</dbReference>
<evidence type="ECO:0000256" key="1">
    <source>
        <dbReference type="ARBA" id="ARBA00022723"/>
    </source>
</evidence>
<dbReference type="Gene3D" id="3.20.20.140">
    <property type="entry name" value="Metal-dependent hydrolases"/>
    <property type="match status" value="1"/>
</dbReference>
<dbReference type="EMBL" id="UINC01044845">
    <property type="protein sequence ID" value="SVB50844.1"/>
    <property type="molecule type" value="Genomic_DNA"/>
</dbReference>
<dbReference type="PANTHER" id="PTHR46124">
    <property type="entry name" value="D-AMINOACYL-TRNA DEACYLASE"/>
    <property type="match status" value="1"/>
</dbReference>
<dbReference type="InterPro" id="IPR015991">
    <property type="entry name" value="TatD/YcfH-like"/>
</dbReference>
<dbReference type="InterPro" id="IPR032466">
    <property type="entry name" value="Metal_Hydrolase"/>
</dbReference>
<proteinExistence type="predicted"/>
<dbReference type="GO" id="GO:0016788">
    <property type="term" value="F:hydrolase activity, acting on ester bonds"/>
    <property type="evidence" value="ECO:0007669"/>
    <property type="project" value="InterPro"/>
</dbReference>
<name>A0A382EL73_9ZZZZ</name>
<evidence type="ECO:0000313" key="3">
    <source>
        <dbReference type="EMBL" id="SVB50844.1"/>
    </source>
</evidence>
<dbReference type="InterPro" id="IPR018228">
    <property type="entry name" value="DNase_TatD-rel_CS"/>
</dbReference>
<dbReference type="PIRSF" id="PIRSF005902">
    <property type="entry name" value="DNase_TatD"/>
    <property type="match status" value="1"/>
</dbReference>
<dbReference type="NCBIfam" id="TIGR00010">
    <property type="entry name" value="YchF/TatD family DNA exonuclease"/>
    <property type="match status" value="1"/>
</dbReference>
<dbReference type="FunFam" id="3.20.20.140:FF:000005">
    <property type="entry name" value="TatD family hydrolase"/>
    <property type="match status" value="1"/>
</dbReference>
<reference evidence="3" key="1">
    <citation type="submission" date="2018-05" db="EMBL/GenBank/DDBJ databases">
        <authorList>
            <person name="Lanie J.A."/>
            <person name="Ng W.-L."/>
            <person name="Kazmierczak K.M."/>
            <person name="Andrzejewski T.M."/>
            <person name="Davidsen T.M."/>
            <person name="Wayne K.J."/>
            <person name="Tettelin H."/>
            <person name="Glass J.I."/>
            <person name="Rusch D."/>
            <person name="Podicherti R."/>
            <person name="Tsui H.-C.T."/>
            <person name="Winkler M.E."/>
        </authorList>
    </citation>
    <scope>NUCLEOTIDE SEQUENCE</scope>
</reference>
<keyword evidence="1" id="KW-0479">Metal-binding</keyword>
<dbReference type="PANTHER" id="PTHR46124:SF2">
    <property type="entry name" value="D-AMINOACYL-TRNA DEACYLASE"/>
    <property type="match status" value="1"/>
</dbReference>
<gene>
    <name evidence="3" type="ORF">METZ01_LOCUS203698</name>
</gene>
<dbReference type="Pfam" id="PF01026">
    <property type="entry name" value="TatD_DNase"/>
    <property type="match status" value="1"/>
</dbReference>
<dbReference type="AlphaFoldDB" id="A0A382EL73"/>
<sequence>MTGLVTIASDLKDTRAAIELTEGSERFWCTAGVHPHEVSHTTSSSLKELSTLASNNANVVALGETGLDFHYNNTPKELQKEWFRRHLTLSRDLELPTVVHSRDAEDDTIRIIGEFRGSVDFVLHCFSGGLEFLRAGLTLGGYISFSGLITFSNVQMDEVIKCVPEDRLLVETDSPYLAPTPYRGKRNEPSYLQEIIEKIARVRNMDIQEVAQITTVNAKRFYDIKV</sequence>
<evidence type="ECO:0008006" key="4">
    <source>
        <dbReference type="Google" id="ProtNLM"/>
    </source>
</evidence>
<keyword evidence="2" id="KW-0378">Hydrolase</keyword>
<evidence type="ECO:0000256" key="2">
    <source>
        <dbReference type="ARBA" id="ARBA00022801"/>
    </source>
</evidence>
<protein>
    <recommendedName>
        <fullName evidence="4">Hydrolase TatD</fullName>
    </recommendedName>
</protein>
<dbReference type="GO" id="GO:0005829">
    <property type="term" value="C:cytosol"/>
    <property type="evidence" value="ECO:0007669"/>
    <property type="project" value="TreeGrafter"/>
</dbReference>
<dbReference type="InterPro" id="IPR001130">
    <property type="entry name" value="TatD-like"/>
</dbReference>